<accession>A0A090ZCS2</accession>
<sequence>MRLPDYFVMKNDPRIAHKPAVLQIDLLKKPFHELPPVQVLEARPDPAMEAVDWIADPVPLYSDALKNIAEKYNIFIRFKKVYIVDPSSGNDLVYWLADYPSVDVLSPATEYHVHDGSVKRLVLDRGKLRGHHIVQIRGPRRGESYLAISLHAAESFLRRGLSGFVLEKTELDGGYAL</sequence>
<dbReference type="Proteomes" id="UP000029278">
    <property type="component" value="Unassembled WGS sequence"/>
</dbReference>
<dbReference type="GeneID" id="77006931"/>
<dbReference type="AlphaFoldDB" id="A0A090ZCS2"/>
<comment type="caution">
    <text evidence="1">The sequence shown here is derived from an EMBL/GenBank/DDBJ whole genome shotgun (WGS) entry which is preliminary data.</text>
</comment>
<dbReference type="RefSeq" id="WP_051985415.1">
    <property type="nucleotide sequence ID" value="NZ_BGMM01000003.1"/>
</dbReference>
<keyword evidence="3" id="KW-1185">Reference proteome</keyword>
<reference evidence="1 3" key="1">
    <citation type="submission" date="2014-04" db="EMBL/GenBank/DDBJ databases">
        <authorList>
            <person name="Bishop-Lilly K.A."/>
            <person name="Broomall S.M."/>
            <person name="Chain P.S."/>
            <person name="Chertkov O."/>
            <person name="Coyne S.R."/>
            <person name="Daligault H.E."/>
            <person name="Davenport K.W."/>
            <person name="Erkkila T."/>
            <person name="Frey K.G."/>
            <person name="Gibbons H.S."/>
            <person name="Gu W."/>
            <person name="Jaissle J."/>
            <person name="Johnson S.L."/>
            <person name="Koroleva G.I."/>
            <person name="Ladner J.T."/>
            <person name="Lo C.-C."/>
            <person name="Minogue T.D."/>
            <person name="Munk C."/>
            <person name="Palacios G.F."/>
            <person name="Redden C.L."/>
            <person name="Rosenzweig C.N."/>
            <person name="Scholz M.B."/>
            <person name="Teshima H."/>
            <person name="Xu Y."/>
        </authorList>
    </citation>
    <scope>NUCLEOTIDE SEQUENCE [LARGE SCALE GENOMIC DNA]</scope>
    <source>
        <strain evidence="1 3">8244</strain>
    </source>
</reference>
<dbReference type="STRING" id="44252.DJ90_2745"/>
<protein>
    <submittedName>
        <fullName evidence="1">Uncharacterized protein</fullName>
    </submittedName>
</protein>
<evidence type="ECO:0000313" key="4">
    <source>
        <dbReference type="Proteomes" id="UP000442469"/>
    </source>
</evidence>
<name>A0A090ZCS2_PAEMA</name>
<proteinExistence type="predicted"/>
<organism evidence="1 3">
    <name type="scientific">Paenibacillus macerans</name>
    <name type="common">Bacillus macerans</name>
    <dbReference type="NCBI Taxonomy" id="44252"/>
    <lineage>
        <taxon>Bacteria</taxon>
        <taxon>Bacillati</taxon>
        <taxon>Bacillota</taxon>
        <taxon>Bacilli</taxon>
        <taxon>Bacillales</taxon>
        <taxon>Paenibacillaceae</taxon>
        <taxon>Paenibacillus</taxon>
    </lineage>
</organism>
<dbReference type="Proteomes" id="UP000442469">
    <property type="component" value="Unassembled WGS sequence"/>
</dbReference>
<dbReference type="OrthoDB" id="2466153at2"/>
<dbReference type="EMBL" id="WNZZ01000002">
    <property type="protein sequence ID" value="MUG21601.1"/>
    <property type="molecule type" value="Genomic_DNA"/>
</dbReference>
<evidence type="ECO:0000313" key="1">
    <source>
        <dbReference type="EMBL" id="KFN09064.1"/>
    </source>
</evidence>
<evidence type="ECO:0000313" key="3">
    <source>
        <dbReference type="Proteomes" id="UP000029278"/>
    </source>
</evidence>
<dbReference type="PATRIC" id="fig|44252.3.peg.2672"/>
<dbReference type="HOGENOM" id="CLU_126447_1_0_9"/>
<evidence type="ECO:0000313" key="2">
    <source>
        <dbReference type="EMBL" id="MUG21601.1"/>
    </source>
</evidence>
<reference evidence="2 4" key="2">
    <citation type="submission" date="2019-11" db="EMBL/GenBank/DDBJ databases">
        <title>Draft genome sequences of five Paenibacillus species of dairy origin.</title>
        <authorList>
            <person name="Olajide A.M."/>
            <person name="Chen S."/>
            <person name="Lapointe G."/>
        </authorList>
    </citation>
    <scope>NUCLEOTIDE SEQUENCE [LARGE SCALE GENOMIC DNA]</scope>
    <source>
        <strain evidence="2 4">3CT49</strain>
    </source>
</reference>
<dbReference type="EMBL" id="JMQA01000024">
    <property type="protein sequence ID" value="KFN09064.1"/>
    <property type="molecule type" value="Genomic_DNA"/>
</dbReference>
<gene>
    <name evidence="1" type="ORF">DJ90_2745</name>
    <name evidence="2" type="ORF">GNQ08_04055</name>
</gene>